<dbReference type="InterPro" id="IPR027417">
    <property type="entry name" value="P-loop_NTPase"/>
</dbReference>
<keyword evidence="1" id="KW-0547">Nucleotide-binding</keyword>
<comment type="caution">
    <text evidence="7">The sequence shown here is derived from an EMBL/GenBank/DDBJ whole genome shotgun (WGS) entry which is preliminary data.</text>
</comment>
<proteinExistence type="predicted"/>
<evidence type="ECO:0000313" key="7">
    <source>
        <dbReference type="EMBL" id="MCZ0927605.1"/>
    </source>
</evidence>
<dbReference type="PROSITE" id="PS50045">
    <property type="entry name" value="SIGMA54_INTERACT_4"/>
    <property type="match status" value="1"/>
</dbReference>
<dbReference type="InterPro" id="IPR011006">
    <property type="entry name" value="CheY-like_superfamily"/>
</dbReference>
<dbReference type="Pfam" id="PF02954">
    <property type="entry name" value="HTH_8"/>
    <property type="match status" value="1"/>
</dbReference>
<dbReference type="InterPro" id="IPR002078">
    <property type="entry name" value="Sigma_54_int"/>
</dbReference>
<feature type="domain" description="Sigma-54 factor interaction" evidence="6">
    <location>
        <begin position="144"/>
        <end position="373"/>
    </location>
</feature>
<dbReference type="Proteomes" id="UP001321125">
    <property type="component" value="Unassembled WGS sequence"/>
</dbReference>
<accession>A0ABT4IVX6</accession>
<protein>
    <submittedName>
        <fullName evidence="7">Sigma-54 dependent transcriptional regulator</fullName>
    </submittedName>
</protein>
<dbReference type="PROSITE" id="PS00676">
    <property type="entry name" value="SIGMA54_INTERACT_2"/>
    <property type="match status" value="1"/>
</dbReference>
<keyword evidence="4" id="KW-0238">DNA-binding</keyword>
<dbReference type="Pfam" id="PF20161">
    <property type="entry name" value="VpsR"/>
    <property type="match status" value="1"/>
</dbReference>
<dbReference type="Gene3D" id="3.40.50.300">
    <property type="entry name" value="P-loop containing nucleotide triphosphate hydrolases"/>
    <property type="match status" value="1"/>
</dbReference>
<keyword evidence="8" id="KW-1185">Reference proteome</keyword>
<dbReference type="InterPro" id="IPR025943">
    <property type="entry name" value="Sigma_54_int_dom_ATP-bd_2"/>
</dbReference>
<dbReference type="Pfam" id="PF25601">
    <property type="entry name" value="AAA_lid_14"/>
    <property type="match status" value="1"/>
</dbReference>
<keyword evidence="2" id="KW-0067">ATP-binding</keyword>
<dbReference type="Gene3D" id="1.10.10.60">
    <property type="entry name" value="Homeodomain-like"/>
    <property type="match status" value="1"/>
</dbReference>
<dbReference type="InterPro" id="IPR025944">
    <property type="entry name" value="Sigma_54_int_dom_CS"/>
</dbReference>
<reference evidence="7 8" key="1">
    <citation type="submission" date="2022-02" db="EMBL/GenBank/DDBJ databases">
        <title>Study of halophilic communities from a Mexican lake.</title>
        <authorList>
            <person name="Hernandez-Soto L.M."/>
            <person name="Martinez-Abarca F."/>
            <person name="Ramirez-Saad H.C."/>
            <person name="Aguirre-Garrido J.F."/>
        </authorList>
    </citation>
    <scope>NUCLEOTIDE SEQUENCE [LARGE SCALE GENOMIC DNA]</scope>
    <source>
        <strain evidence="7 8">Hjan13</strain>
    </source>
</reference>
<organism evidence="7 8">
    <name type="scientific">Vreelandella janggokensis</name>
    <dbReference type="NCBI Taxonomy" id="370767"/>
    <lineage>
        <taxon>Bacteria</taxon>
        <taxon>Pseudomonadati</taxon>
        <taxon>Pseudomonadota</taxon>
        <taxon>Gammaproteobacteria</taxon>
        <taxon>Oceanospirillales</taxon>
        <taxon>Halomonadaceae</taxon>
        <taxon>Vreelandella</taxon>
    </lineage>
</organism>
<dbReference type="PANTHER" id="PTHR32071:SF120">
    <property type="entry name" value="TRANSCRIPTIONAL REGULATOR-RELATED"/>
    <property type="match status" value="1"/>
</dbReference>
<dbReference type="Gene3D" id="1.10.8.60">
    <property type="match status" value="1"/>
</dbReference>
<keyword evidence="5" id="KW-0804">Transcription</keyword>
<dbReference type="PANTHER" id="PTHR32071">
    <property type="entry name" value="TRANSCRIPTIONAL REGULATORY PROTEIN"/>
    <property type="match status" value="1"/>
</dbReference>
<dbReference type="SUPFAM" id="SSF46689">
    <property type="entry name" value="Homeodomain-like"/>
    <property type="match status" value="1"/>
</dbReference>
<name>A0ABT4IVX6_9GAMM</name>
<evidence type="ECO:0000259" key="6">
    <source>
        <dbReference type="PROSITE" id="PS50045"/>
    </source>
</evidence>
<sequence>MIEPARQLITAGNKTFLHNTVKQLLGYGWSINHAINAHQAMELLDKAPCRVGLLTIDPSTSILPLEIDSHSRLSDISWVAIIERNGLSQEKTRERIFNTCYAYQVPPIDVRKLDTLMENALAMANLKGAHRIPTLSCLDDEYHIVGDSPTMQRLYRTIAKVACASAPVLITGESGTGKELTAHAIHNHSPRRHGPFNVVNCGALPPGLIQSELFGHEKGAFTGANQRKVGIIEHSQGGTLFLDEIGDLPLDLQVNLLRFLEDLKVLRVGGLKEIPVDVRVLAATHVNLDEAVSRGDFREDLYHRLNVLQVRVPALREHLEDIEALAHFFFQKFSTEKPTRVCGFSHACITVMRQHRWPGNIRELVNRVRRSMVMCEQRLITPADMGLERRHGLSRGIDTLQQVRDAAELEAIRSALARNKHNVLRASLELGVSRVTLYRLIEKHGIAKNGCPHERQTIHVSPR</sequence>
<dbReference type="InterPro" id="IPR002197">
    <property type="entry name" value="HTH_Fis"/>
</dbReference>
<evidence type="ECO:0000256" key="1">
    <source>
        <dbReference type="ARBA" id="ARBA00022741"/>
    </source>
</evidence>
<keyword evidence="3" id="KW-0805">Transcription regulation</keyword>
<dbReference type="SUPFAM" id="SSF52172">
    <property type="entry name" value="CheY-like"/>
    <property type="match status" value="1"/>
</dbReference>
<dbReference type="InterPro" id="IPR009057">
    <property type="entry name" value="Homeodomain-like_sf"/>
</dbReference>
<dbReference type="InterPro" id="IPR058031">
    <property type="entry name" value="AAA_lid_NorR"/>
</dbReference>
<dbReference type="RefSeq" id="WP_268901858.1">
    <property type="nucleotide sequence ID" value="NZ_JAKNQT010000002.1"/>
</dbReference>
<evidence type="ECO:0000256" key="5">
    <source>
        <dbReference type="ARBA" id="ARBA00023163"/>
    </source>
</evidence>
<dbReference type="SMART" id="SM00382">
    <property type="entry name" value="AAA"/>
    <property type="match status" value="1"/>
</dbReference>
<dbReference type="InterPro" id="IPR003593">
    <property type="entry name" value="AAA+_ATPase"/>
</dbReference>
<dbReference type="PROSITE" id="PS00688">
    <property type="entry name" value="SIGMA54_INTERACT_3"/>
    <property type="match status" value="1"/>
</dbReference>
<evidence type="ECO:0000256" key="4">
    <source>
        <dbReference type="ARBA" id="ARBA00023125"/>
    </source>
</evidence>
<evidence type="ECO:0000256" key="2">
    <source>
        <dbReference type="ARBA" id="ARBA00022840"/>
    </source>
</evidence>
<gene>
    <name evidence="7" type="ORF">L0635_10960</name>
</gene>
<dbReference type="SUPFAM" id="SSF52540">
    <property type="entry name" value="P-loop containing nucleoside triphosphate hydrolases"/>
    <property type="match status" value="1"/>
</dbReference>
<dbReference type="CDD" id="cd00009">
    <property type="entry name" value="AAA"/>
    <property type="match status" value="1"/>
</dbReference>
<dbReference type="EMBL" id="JAKNQU010000003">
    <property type="protein sequence ID" value="MCZ0927605.1"/>
    <property type="molecule type" value="Genomic_DNA"/>
</dbReference>
<evidence type="ECO:0000313" key="8">
    <source>
        <dbReference type="Proteomes" id="UP001321125"/>
    </source>
</evidence>
<dbReference type="Pfam" id="PF00158">
    <property type="entry name" value="Sigma54_activat"/>
    <property type="match status" value="1"/>
</dbReference>
<dbReference type="InterPro" id="IPR045343">
    <property type="entry name" value="VpsR"/>
</dbReference>
<evidence type="ECO:0000256" key="3">
    <source>
        <dbReference type="ARBA" id="ARBA00023015"/>
    </source>
</evidence>